<dbReference type="OrthoDB" id="7194at10239"/>
<accession>A4L1Y0</accession>
<dbReference type="EMBL" id="EF203088">
    <property type="protein sequence ID" value="ABO45350.1"/>
    <property type="molecule type" value="Genomic_DNA"/>
</dbReference>
<name>A4L1Y0_9VIRU</name>
<organism evidence="1 2">
    <name type="scientific">Gryllus bimaculatus nudivirus</name>
    <dbReference type="NCBI Taxonomy" id="432587"/>
    <lineage>
        <taxon>Viruses</taxon>
        <taxon>Viruses incertae sedis</taxon>
        <taxon>Naldaviricetes</taxon>
        <taxon>Lefavirales</taxon>
        <taxon>Nudiviridae</taxon>
        <taxon>Alphanudivirus</taxon>
        <taxon>Alphanudivirus grybimaculati</taxon>
    </lineage>
</organism>
<dbReference type="GeneID" id="4960832"/>
<dbReference type="KEGG" id="vg:4960832"/>
<evidence type="ECO:0000313" key="2">
    <source>
        <dbReference type="Proteomes" id="UP000203733"/>
    </source>
</evidence>
<dbReference type="Proteomes" id="UP000203733">
    <property type="component" value="Segment"/>
</dbReference>
<sequence>MEMTEKQFKNFISEKTNIPVYVGFDDSSQSLGISFLLREFKNFDAVNELTNQPWKQSRSTKVANELLFSYVDLYFNNEHFNENTILKTNKYDKVMYALFSYLLFFDTDSLIRYGDYNKTITIIINGLLECRRLHQVKCVILNNKMYPYVRSTFKILNSYFKNLNNNMDTDIICFDIRNYISNEFVIDCYSFLNCLNTETYNSHVLNFIEDESRKPCISFLKELSSTSNECGVIKYVTGQACTGKTTVLNALSTNYCYIKSRHSMGTFSGKSKSSETVAALHFAIDHNLSKKNVLGDRGSIDNPLWRWIMHACNPVITPHKNLVDECLRFLSSSFNSSSFEYLAKQRVAVFIDLLPSENKKRMLERNKGGDAFRARIKNYAIAQTVAYFIIAKLCGWKIITVPYDLSKKIYFPHKYQDIIKNLITFFNFEELNNINAIENKDDLKPLNDYNCDFEFAINCGIYK</sequence>
<proteinExistence type="predicted"/>
<dbReference type="RefSeq" id="YP_001111284.1">
    <property type="nucleotide sequence ID" value="NC_009240.1"/>
</dbReference>
<evidence type="ECO:0000313" key="1">
    <source>
        <dbReference type="EMBL" id="ABO45350.1"/>
    </source>
</evidence>
<protein>
    <submittedName>
        <fullName evidence="1">Uncharacterized protein</fullName>
    </submittedName>
</protein>
<reference evidence="1 2" key="1">
    <citation type="journal article" date="2007" name="J. Virol.">
        <title>The genome of Gryllus bimaculatus nudivirus indicates an ancient diversification of baculovirus-related nonoccluded nudiviruses of insects.</title>
        <authorList>
            <person name="Wang Y."/>
            <person name="Kleespies R.G."/>
            <person name="Huger A.M."/>
            <person name="Jehle J.A."/>
        </authorList>
    </citation>
    <scope>NUCLEOTIDE SEQUENCE [LARGE SCALE GENOMIC DNA]</scope>
</reference>
<keyword evidence="2" id="KW-1185">Reference proteome</keyword>